<evidence type="ECO:0000256" key="1">
    <source>
        <dbReference type="ARBA" id="ARBA00006484"/>
    </source>
</evidence>
<dbReference type="AlphaFoldDB" id="A0AAV9QGW2"/>
<dbReference type="PANTHER" id="PTHR43618:SF18">
    <property type="entry name" value="SHORT CHAIN DEHYDROGENASE_REDUCTASE FAMILY (AFU_ORTHOLOGUE AFUA_5G12480)"/>
    <property type="match status" value="1"/>
</dbReference>
<keyword evidence="5" id="KW-1185">Reference proteome</keyword>
<dbReference type="SUPFAM" id="SSF51735">
    <property type="entry name" value="NAD(P)-binding Rossmann-fold domains"/>
    <property type="match status" value="1"/>
</dbReference>
<proteinExistence type="inferred from homology"/>
<keyword evidence="3" id="KW-0560">Oxidoreductase</keyword>
<sequence>MSKVLAANLFNVDDMVFVVTGGGSGLGEMMALALDANGASNVFVLGRRKASLEKTASKAINKSVIPIVCDVSSKDDLEAATKTVSEQTPFINAVITSSGMTGPMTAFPPTKPTDLLTDIRAKLWNASFEGSKQVIDVNVFGAYHAFVAFLDLLDAGNKHPDSRGKKDFIQSQFISISSLAAFSRAENVGFAYIASKAALVHVTKALATQFAKYGIRSNSICPGLYVTEMTEFFAEGKNLAAPGSLSKDYIPMTRSGGVEDISGAVLFLTSRAGAFVNGNVLISDGGQLAIEPASY</sequence>
<accession>A0AAV9QGW2</accession>
<comment type="caution">
    <text evidence="4">The sequence shown here is derived from an EMBL/GenBank/DDBJ whole genome shotgun (WGS) entry which is preliminary data.</text>
</comment>
<reference evidence="4 5" key="1">
    <citation type="submission" date="2023-06" db="EMBL/GenBank/DDBJ databases">
        <title>Black Yeasts Isolated from many extreme environments.</title>
        <authorList>
            <person name="Coleine C."/>
            <person name="Stajich J.E."/>
            <person name="Selbmann L."/>
        </authorList>
    </citation>
    <scope>NUCLEOTIDE SEQUENCE [LARGE SCALE GENOMIC DNA]</scope>
    <source>
        <strain evidence="4 5">CCFEE 5887</strain>
    </source>
</reference>
<gene>
    <name evidence="4" type="ORF">LTR25_002988</name>
</gene>
<evidence type="ECO:0000313" key="4">
    <source>
        <dbReference type="EMBL" id="KAK5541211.1"/>
    </source>
</evidence>
<evidence type="ECO:0000313" key="5">
    <source>
        <dbReference type="Proteomes" id="UP001345827"/>
    </source>
</evidence>
<dbReference type="Gene3D" id="3.40.50.720">
    <property type="entry name" value="NAD(P)-binding Rossmann-like Domain"/>
    <property type="match status" value="1"/>
</dbReference>
<dbReference type="Proteomes" id="UP001345827">
    <property type="component" value="Unassembled WGS sequence"/>
</dbReference>
<dbReference type="InterPro" id="IPR002347">
    <property type="entry name" value="SDR_fam"/>
</dbReference>
<dbReference type="GO" id="GO:0016491">
    <property type="term" value="F:oxidoreductase activity"/>
    <property type="evidence" value="ECO:0007669"/>
    <property type="project" value="UniProtKB-KW"/>
</dbReference>
<evidence type="ECO:0000256" key="3">
    <source>
        <dbReference type="ARBA" id="ARBA00023002"/>
    </source>
</evidence>
<dbReference type="InterPro" id="IPR036291">
    <property type="entry name" value="NAD(P)-bd_dom_sf"/>
</dbReference>
<name>A0AAV9QGW2_9PEZI</name>
<dbReference type="PANTHER" id="PTHR43618">
    <property type="entry name" value="7-ALPHA-HYDROXYSTEROID DEHYDROGENASE"/>
    <property type="match status" value="1"/>
</dbReference>
<organism evidence="4 5">
    <name type="scientific">Vermiconidia calcicola</name>
    <dbReference type="NCBI Taxonomy" id="1690605"/>
    <lineage>
        <taxon>Eukaryota</taxon>
        <taxon>Fungi</taxon>
        <taxon>Dikarya</taxon>
        <taxon>Ascomycota</taxon>
        <taxon>Pezizomycotina</taxon>
        <taxon>Dothideomycetes</taxon>
        <taxon>Dothideomycetidae</taxon>
        <taxon>Mycosphaerellales</taxon>
        <taxon>Extremaceae</taxon>
        <taxon>Vermiconidia</taxon>
    </lineage>
</organism>
<protein>
    <submittedName>
        <fullName evidence="4">Uncharacterized protein</fullName>
    </submittedName>
</protein>
<evidence type="ECO:0000256" key="2">
    <source>
        <dbReference type="ARBA" id="ARBA00022857"/>
    </source>
</evidence>
<dbReference type="PRINTS" id="PR00081">
    <property type="entry name" value="GDHRDH"/>
</dbReference>
<dbReference type="InterPro" id="IPR052178">
    <property type="entry name" value="Sec_Metab_Biosynth_SDR"/>
</dbReference>
<comment type="similarity">
    <text evidence="1">Belongs to the short-chain dehydrogenases/reductases (SDR) family.</text>
</comment>
<keyword evidence="2" id="KW-0521">NADP</keyword>
<dbReference type="Pfam" id="PF13561">
    <property type="entry name" value="adh_short_C2"/>
    <property type="match status" value="1"/>
</dbReference>
<dbReference type="CDD" id="cd05233">
    <property type="entry name" value="SDR_c"/>
    <property type="match status" value="1"/>
</dbReference>
<dbReference type="EMBL" id="JAXLQG010000004">
    <property type="protein sequence ID" value="KAK5541211.1"/>
    <property type="molecule type" value="Genomic_DNA"/>
</dbReference>